<evidence type="ECO:0000313" key="1">
    <source>
        <dbReference type="EMBL" id="CUU65731.1"/>
    </source>
</evidence>
<sequence>MKCCRTSPGELSFTGEDPNDYHVHAAAISSRSDMILTANKVSDFTTTPDAEPYEVITPDEFFMLVARSHPGCVLPATAKQFDYWRTKPNSKPLHVALVDAGCPTFAVEVRTALQRIARTM</sequence>
<organism evidence="1 2">
    <name type="scientific">Corynebacterium variabile</name>
    <dbReference type="NCBI Taxonomy" id="1727"/>
    <lineage>
        <taxon>Bacteria</taxon>
        <taxon>Bacillati</taxon>
        <taxon>Actinomycetota</taxon>
        <taxon>Actinomycetes</taxon>
        <taxon>Mycobacteriales</taxon>
        <taxon>Corynebacteriaceae</taxon>
        <taxon>Corynebacterium</taxon>
    </lineage>
</organism>
<protein>
    <recommendedName>
        <fullName evidence="3">PIN domain-containing protein</fullName>
    </recommendedName>
</protein>
<proteinExistence type="predicted"/>
<dbReference type="EMBL" id="FAUH01000006">
    <property type="protein sequence ID" value="CUU65731.1"/>
    <property type="molecule type" value="Genomic_DNA"/>
</dbReference>
<accession>A0A0X2NLW5</accession>
<gene>
    <name evidence="1" type="ORF">CVAR292_01063</name>
</gene>
<name>A0A0X2NLW5_9CORY</name>
<evidence type="ECO:0000313" key="2">
    <source>
        <dbReference type="Proteomes" id="UP000182498"/>
    </source>
</evidence>
<keyword evidence="2" id="KW-1185">Reference proteome</keyword>
<dbReference type="Proteomes" id="UP000182498">
    <property type="component" value="Unassembled WGS sequence"/>
</dbReference>
<evidence type="ECO:0008006" key="3">
    <source>
        <dbReference type="Google" id="ProtNLM"/>
    </source>
</evidence>
<dbReference type="AlphaFoldDB" id="A0A0X2NLW5"/>
<reference evidence="2" key="1">
    <citation type="submission" date="2015-11" db="EMBL/GenBank/DDBJ databases">
        <authorList>
            <person name="Dugat-Bony E."/>
        </authorList>
    </citation>
    <scope>NUCLEOTIDE SEQUENCE [LARGE SCALE GENOMIC DNA]</scope>
    <source>
        <strain evidence="2">Mu292</strain>
    </source>
</reference>